<keyword evidence="3" id="KW-0479">Metal-binding</keyword>
<dbReference type="GO" id="GO:0046872">
    <property type="term" value="F:metal ion binding"/>
    <property type="evidence" value="ECO:0007669"/>
    <property type="project" value="UniProtKB-KW"/>
</dbReference>
<dbReference type="SUPFAM" id="SSF51197">
    <property type="entry name" value="Clavaminate synthase-like"/>
    <property type="match status" value="1"/>
</dbReference>
<dbReference type="Gene3D" id="3.60.130.10">
    <property type="entry name" value="Clavaminate synthase-like"/>
    <property type="match status" value="1"/>
</dbReference>
<keyword evidence="5" id="KW-0560">Oxidoreductase</keyword>
<evidence type="ECO:0000256" key="2">
    <source>
        <dbReference type="ARBA" id="ARBA00008654"/>
    </source>
</evidence>
<dbReference type="InterPro" id="IPR023198">
    <property type="entry name" value="PGP-like_dom2"/>
</dbReference>
<evidence type="ECO:0000256" key="6">
    <source>
        <dbReference type="ARBA" id="ARBA00023004"/>
    </source>
</evidence>
<gene>
    <name evidence="8" type="ORF">SAMD00023353_4800140</name>
</gene>
<evidence type="ECO:0000256" key="1">
    <source>
        <dbReference type="ARBA" id="ARBA00001954"/>
    </source>
</evidence>
<proteinExistence type="inferred from homology"/>
<dbReference type="GO" id="GO:0045329">
    <property type="term" value="P:carnitine biosynthetic process"/>
    <property type="evidence" value="ECO:0007669"/>
    <property type="project" value="TreeGrafter"/>
</dbReference>
<dbReference type="PANTHER" id="PTHR10696">
    <property type="entry name" value="GAMMA-BUTYROBETAINE HYDROXYLASE-RELATED"/>
    <property type="match status" value="1"/>
</dbReference>
<dbReference type="InterPro" id="IPR042098">
    <property type="entry name" value="TauD-like_sf"/>
</dbReference>
<dbReference type="AlphaFoldDB" id="A0A1W2TQE2"/>
<dbReference type="OrthoDB" id="40579at2759"/>
<evidence type="ECO:0000313" key="8">
    <source>
        <dbReference type="EMBL" id="GAP90669.1"/>
    </source>
</evidence>
<dbReference type="SUPFAM" id="SSF56784">
    <property type="entry name" value="HAD-like"/>
    <property type="match status" value="1"/>
</dbReference>
<dbReference type="GO" id="GO:0016787">
    <property type="term" value="F:hydrolase activity"/>
    <property type="evidence" value="ECO:0007669"/>
    <property type="project" value="UniProtKB-KW"/>
</dbReference>
<comment type="similarity">
    <text evidence="2">Belongs to the gamma-BBH/TMLD family.</text>
</comment>
<dbReference type="PANTHER" id="PTHR10696:SF25">
    <property type="entry name" value="OXIDOREDUCTASE AIM17-RELATED"/>
    <property type="match status" value="1"/>
</dbReference>
<evidence type="ECO:0000256" key="3">
    <source>
        <dbReference type="ARBA" id="ARBA00022723"/>
    </source>
</evidence>
<dbReference type="GO" id="GO:0051213">
    <property type="term" value="F:dioxygenase activity"/>
    <property type="evidence" value="ECO:0007669"/>
    <property type="project" value="UniProtKB-KW"/>
</dbReference>
<keyword evidence="4" id="KW-0223">Dioxygenase</keyword>
<sequence>MDFCNMDVAGCGLGVVAPEFTDAGDFQKIRERFYKDGVAFIENCDEDRLIAFTKSLGVAVRPRNETTNGTGVSNIRCVPGLAGKGYSSEELFFHTDRSGWDQPPRILATAVKTASAEGGHSLLVDGLQLVKHIRMHEPFLYRLITSSQYSSFKADDGSFKPRPIFDEATGILRIRFDDGIQLSASLIENFPRLRTLIYQNAYATRLSEGQSYVVDNYRFLHGRTSFTGSRELLRILAVPHVAGVGRPGNYRPKKFVLFDVDGTVCRSEELSVDAFYRCISDVADKDISPDNTKVNLHGQTDLSLVKDMLQYHGIDEDKISQLTQEFLRKHPSYLKDSAARGFRSKPCSDMHNTLSWLDSLQTSGSGLEGYLGLLTGNSRPNALLKIEEAGLPTALFDLDISAFGDSCPSRVALFHDSIRHIESKYSSSLNAQDVLLVGDTPLDIECAKKVGCKVLAVATGNYTAEVLKTYDPDFICDTLIEGKQFIKTFLG</sequence>
<dbReference type="Gene3D" id="3.40.50.1000">
    <property type="entry name" value="HAD superfamily/HAD-like"/>
    <property type="match status" value="1"/>
</dbReference>
<name>A0A1W2TQE2_ROSNE</name>
<evidence type="ECO:0000256" key="4">
    <source>
        <dbReference type="ARBA" id="ARBA00022964"/>
    </source>
</evidence>
<dbReference type="Pfam" id="PF02668">
    <property type="entry name" value="TauD"/>
    <property type="match status" value="1"/>
</dbReference>
<keyword evidence="9" id="KW-1185">Reference proteome</keyword>
<organism evidence="8">
    <name type="scientific">Rosellinia necatrix</name>
    <name type="common">White root-rot fungus</name>
    <dbReference type="NCBI Taxonomy" id="77044"/>
    <lineage>
        <taxon>Eukaryota</taxon>
        <taxon>Fungi</taxon>
        <taxon>Dikarya</taxon>
        <taxon>Ascomycota</taxon>
        <taxon>Pezizomycotina</taxon>
        <taxon>Sordariomycetes</taxon>
        <taxon>Xylariomycetidae</taxon>
        <taxon>Xylariales</taxon>
        <taxon>Xylariaceae</taxon>
        <taxon>Rosellinia</taxon>
    </lineage>
</organism>
<dbReference type="Pfam" id="PF13419">
    <property type="entry name" value="HAD_2"/>
    <property type="match status" value="1"/>
</dbReference>
<protein>
    <submittedName>
        <fullName evidence="8">Putative haloacid dehalogenase-like hydrolase</fullName>
    </submittedName>
</protein>
<dbReference type="GO" id="GO:0005739">
    <property type="term" value="C:mitochondrion"/>
    <property type="evidence" value="ECO:0007669"/>
    <property type="project" value="TreeGrafter"/>
</dbReference>
<dbReference type="Proteomes" id="UP000054516">
    <property type="component" value="Unassembled WGS sequence"/>
</dbReference>
<dbReference type="EMBL" id="DF977493">
    <property type="protein sequence ID" value="GAP90669.1"/>
    <property type="molecule type" value="Genomic_DNA"/>
</dbReference>
<keyword evidence="8" id="KW-0378">Hydrolase</keyword>
<evidence type="ECO:0000259" key="7">
    <source>
        <dbReference type="Pfam" id="PF02668"/>
    </source>
</evidence>
<dbReference type="Gene3D" id="1.10.150.240">
    <property type="entry name" value="Putative phosphatase, domain 2"/>
    <property type="match status" value="1"/>
</dbReference>
<dbReference type="STRING" id="77044.A0A1W2TQE2"/>
<evidence type="ECO:0000313" key="9">
    <source>
        <dbReference type="Proteomes" id="UP000054516"/>
    </source>
</evidence>
<dbReference type="InterPro" id="IPR041492">
    <property type="entry name" value="HAD_2"/>
</dbReference>
<dbReference type="InterPro" id="IPR036412">
    <property type="entry name" value="HAD-like_sf"/>
</dbReference>
<dbReference type="OMA" id="GWDEPPR"/>
<dbReference type="InterPro" id="IPR023214">
    <property type="entry name" value="HAD_sf"/>
</dbReference>
<dbReference type="InterPro" id="IPR003819">
    <property type="entry name" value="TauD/TfdA-like"/>
</dbReference>
<keyword evidence="6" id="KW-0408">Iron</keyword>
<reference evidence="8" key="1">
    <citation type="submission" date="2016-03" db="EMBL/GenBank/DDBJ databases">
        <title>Draft genome sequence of Rosellinia necatrix.</title>
        <authorList>
            <person name="Kanematsu S."/>
        </authorList>
    </citation>
    <scope>NUCLEOTIDE SEQUENCE [LARGE SCALE GENOMIC DNA]</scope>
    <source>
        <strain evidence="8">W97</strain>
    </source>
</reference>
<accession>A0A1W2TQE2</accession>
<dbReference type="InterPro" id="IPR050411">
    <property type="entry name" value="AlphaKG_dependent_hydroxylases"/>
</dbReference>
<feature type="domain" description="TauD/TfdA-like" evidence="7">
    <location>
        <begin position="18"/>
        <end position="235"/>
    </location>
</feature>
<evidence type="ECO:0000256" key="5">
    <source>
        <dbReference type="ARBA" id="ARBA00023002"/>
    </source>
</evidence>
<comment type="cofactor">
    <cofactor evidence="1">
        <name>Fe(2+)</name>
        <dbReference type="ChEBI" id="CHEBI:29033"/>
    </cofactor>
</comment>